<reference evidence="3" key="1">
    <citation type="journal article" date="2021" name="Open Biol.">
        <title>Shared evolutionary footprints suggest mitochondrial oxidative damage underlies multiple complex I losses in fungi.</title>
        <authorList>
            <person name="Schikora-Tamarit M.A."/>
            <person name="Marcet-Houben M."/>
            <person name="Nosek J."/>
            <person name="Gabaldon T."/>
        </authorList>
    </citation>
    <scope>NUCLEOTIDE SEQUENCE</scope>
    <source>
        <strain evidence="3">CBS6341</strain>
    </source>
</reference>
<reference evidence="3" key="2">
    <citation type="submission" date="2021-01" db="EMBL/GenBank/DDBJ databases">
        <authorList>
            <person name="Schikora-Tamarit M.A."/>
        </authorList>
    </citation>
    <scope>NUCLEOTIDE SEQUENCE</scope>
    <source>
        <strain evidence="3">CBS6341</strain>
    </source>
</reference>
<dbReference type="Pfam" id="PF14616">
    <property type="entry name" value="Rua1_C"/>
    <property type="match status" value="1"/>
</dbReference>
<feature type="domain" description="Transcription regulator Rua1 C-terminal" evidence="2">
    <location>
        <begin position="93"/>
        <end position="195"/>
    </location>
</feature>
<dbReference type="AlphaFoldDB" id="A0A9P8TAF0"/>
<dbReference type="EMBL" id="JAEUBF010001156">
    <property type="protein sequence ID" value="KAH3672363.1"/>
    <property type="molecule type" value="Genomic_DNA"/>
</dbReference>
<evidence type="ECO:0000256" key="1">
    <source>
        <dbReference type="SAM" id="MobiDB-lite"/>
    </source>
</evidence>
<proteinExistence type="predicted"/>
<protein>
    <recommendedName>
        <fullName evidence="2">Transcription regulator Rua1 C-terminal domain-containing protein</fullName>
    </recommendedName>
</protein>
<name>A0A9P8TAF0_9ASCO</name>
<evidence type="ECO:0000313" key="3">
    <source>
        <dbReference type="EMBL" id="KAH3672363.1"/>
    </source>
</evidence>
<feature type="region of interest" description="Disordered" evidence="1">
    <location>
        <begin position="273"/>
        <end position="298"/>
    </location>
</feature>
<comment type="caution">
    <text evidence="3">The sequence shown here is derived from an EMBL/GenBank/DDBJ whole genome shotgun (WGS) entry which is preliminary data.</text>
</comment>
<evidence type="ECO:0000313" key="4">
    <source>
        <dbReference type="Proteomes" id="UP000769528"/>
    </source>
</evidence>
<evidence type="ECO:0000259" key="2">
    <source>
        <dbReference type="Pfam" id="PF14616"/>
    </source>
</evidence>
<gene>
    <name evidence="3" type="ORF">WICMUC_004335</name>
</gene>
<dbReference type="Proteomes" id="UP000769528">
    <property type="component" value="Unassembled WGS sequence"/>
</dbReference>
<keyword evidence="4" id="KW-1185">Reference proteome</keyword>
<accession>A0A9P8TAF0</accession>
<sequence>MYNSSFSEICSKFISQNQVLSSQVIIKRVATEASKSVENFTVQYKAYGHRNEDFLAKLVANSAFEPSNGYRSSNVCFIETGLVTPYKSEKPTARNIKSILCPYCDPFKDGNPESHFYDSVSSSYSHHLENHHGIRKNKDIVTDPFLGVCNTANGASLKIICPYDIGGKACCHAVEFKHNHEDPFKGYLRHVKLYHYGKVSSKASKLSPADLSYIINFIPLSAKMFYQTKKFCESTHGYIPEFTYRATVDPETQGAITRSIKQNDKEPAIVKSVPKKRTRSFSLSSEESPRPKRCHSVEAPSERFLDADQFYAEKIYTEEIVVPQTLNNYGTIESSVEPEESGAVEFNLESLQGDSFSLDDILNEQMLASTDPVDCSDLLNFRIEGLDIDQYEKQEETRGFAQYETGLIDTFSDDIDFFFANEKVQDLNVHN</sequence>
<organism evidence="3 4">
    <name type="scientific">Wickerhamomyces mucosus</name>
    <dbReference type="NCBI Taxonomy" id="1378264"/>
    <lineage>
        <taxon>Eukaryota</taxon>
        <taxon>Fungi</taxon>
        <taxon>Dikarya</taxon>
        <taxon>Ascomycota</taxon>
        <taxon>Saccharomycotina</taxon>
        <taxon>Saccharomycetes</taxon>
        <taxon>Phaffomycetales</taxon>
        <taxon>Wickerhamomycetaceae</taxon>
        <taxon>Wickerhamomyces</taxon>
    </lineage>
</organism>
<dbReference type="InterPro" id="IPR028012">
    <property type="entry name" value="Rua1_C"/>
</dbReference>